<feature type="domain" description="AB hydrolase-1" evidence="1">
    <location>
        <begin position="18"/>
        <end position="121"/>
    </location>
</feature>
<dbReference type="InterPro" id="IPR029058">
    <property type="entry name" value="AB_hydrolase_fold"/>
</dbReference>
<reference evidence="2 3" key="1">
    <citation type="submission" date="2020-07" db="EMBL/GenBank/DDBJ databases">
        <title>Vallitalea guaymasensis genome.</title>
        <authorList>
            <person name="Postec A."/>
        </authorList>
    </citation>
    <scope>NUCLEOTIDE SEQUENCE [LARGE SCALE GENOMIC DNA]</scope>
    <source>
        <strain evidence="2 3">Ra1766G1</strain>
    </source>
</reference>
<dbReference type="GO" id="GO:0016787">
    <property type="term" value="F:hydrolase activity"/>
    <property type="evidence" value="ECO:0007669"/>
    <property type="project" value="UniProtKB-KW"/>
</dbReference>
<proteinExistence type="predicted"/>
<sequence>MQYEILKETKEVNNDLTPLIFIHGAYHGAWCYRENFLPYFSEKGYPAYALSFRGHGNSEGHEKINSFTLDDYVEDVVMMMNHIEKKPILIGHSMGGAVVQKVLQSYSERVEGAVLMSSAPPNGIAGELIRGIFKNLKAPKCEREGQDKLFFSDDLDKDKRDRYIKELQPESNKVIKRLLRRIVPRSLKNSNMKLMVLGSTKDKCVSIKSVMDTAKFYGVEPVILDNVNHDMMLDTHWITAAEHIYQFLISVNTKKEERIVDDYGTTRLISS</sequence>
<accession>A0A8J8M8S5</accession>
<evidence type="ECO:0000259" key="1">
    <source>
        <dbReference type="Pfam" id="PF00561"/>
    </source>
</evidence>
<dbReference type="Pfam" id="PF00561">
    <property type="entry name" value="Abhydrolase_1"/>
    <property type="match status" value="1"/>
</dbReference>
<dbReference type="PANTHER" id="PTHR43194:SF2">
    <property type="entry name" value="PEROXISOMAL MEMBRANE PROTEIN LPX1"/>
    <property type="match status" value="1"/>
</dbReference>
<dbReference type="InterPro" id="IPR000073">
    <property type="entry name" value="AB_hydrolase_1"/>
</dbReference>
<dbReference type="PANTHER" id="PTHR43194">
    <property type="entry name" value="HYDROLASE ALPHA/BETA FOLD FAMILY"/>
    <property type="match status" value="1"/>
</dbReference>
<dbReference type="PRINTS" id="PR00111">
    <property type="entry name" value="ABHYDROLASE"/>
</dbReference>
<protein>
    <submittedName>
        <fullName evidence="2">Alpha/beta fold hydrolase</fullName>
    </submittedName>
</protein>
<dbReference type="EMBL" id="CP058561">
    <property type="protein sequence ID" value="QUH28461.1"/>
    <property type="molecule type" value="Genomic_DNA"/>
</dbReference>
<dbReference type="InterPro" id="IPR050228">
    <property type="entry name" value="Carboxylesterase_BioH"/>
</dbReference>
<dbReference type="SUPFAM" id="SSF53474">
    <property type="entry name" value="alpha/beta-Hydrolases"/>
    <property type="match status" value="1"/>
</dbReference>
<keyword evidence="3" id="KW-1185">Reference proteome</keyword>
<dbReference type="RefSeq" id="WP_212692685.1">
    <property type="nucleotide sequence ID" value="NZ_CP058561.1"/>
</dbReference>
<dbReference type="AlphaFoldDB" id="A0A8J8M8S5"/>
<evidence type="ECO:0000313" key="2">
    <source>
        <dbReference type="EMBL" id="QUH28461.1"/>
    </source>
</evidence>
<dbReference type="Gene3D" id="3.40.50.1820">
    <property type="entry name" value="alpha/beta hydrolase"/>
    <property type="match status" value="1"/>
</dbReference>
<organism evidence="2 3">
    <name type="scientific">Vallitalea guaymasensis</name>
    <dbReference type="NCBI Taxonomy" id="1185412"/>
    <lineage>
        <taxon>Bacteria</taxon>
        <taxon>Bacillati</taxon>
        <taxon>Bacillota</taxon>
        <taxon>Clostridia</taxon>
        <taxon>Lachnospirales</taxon>
        <taxon>Vallitaleaceae</taxon>
        <taxon>Vallitalea</taxon>
    </lineage>
</organism>
<evidence type="ECO:0000313" key="3">
    <source>
        <dbReference type="Proteomes" id="UP000677305"/>
    </source>
</evidence>
<name>A0A8J8M8S5_9FIRM</name>
<dbReference type="KEGG" id="vgu:HYG85_05790"/>
<keyword evidence="2" id="KW-0378">Hydrolase</keyword>
<gene>
    <name evidence="2" type="ORF">HYG85_05790</name>
</gene>
<dbReference type="Proteomes" id="UP000677305">
    <property type="component" value="Chromosome"/>
</dbReference>